<keyword evidence="2" id="KW-0479">Metal-binding</keyword>
<evidence type="ECO:0000256" key="2">
    <source>
        <dbReference type="ARBA" id="ARBA00022723"/>
    </source>
</evidence>
<dbReference type="InterPro" id="IPR043502">
    <property type="entry name" value="DNA/RNA_pol_sf"/>
</dbReference>
<feature type="region of interest" description="Disordered" evidence="5">
    <location>
        <begin position="589"/>
        <end position="648"/>
    </location>
</feature>
<keyword evidence="3" id="KW-0064">Aspartyl protease</keyword>
<feature type="region of interest" description="Disordered" evidence="5">
    <location>
        <begin position="957"/>
        <end position="976"/>
    </location>
</feature>
<dbReference type="InterPro" id="IPR036397">
    <property type="entry name" value="RNaseH_sf"/>
</dbReference>
<dbReference type="InterPro" id="IPR001584">
    <property type="entry name" value="Integrase_cat-core"/>
</dbReference>
<evidence type="ECO:0000256" key="3">
    <source>
        <dbReference type="ARBA" id="ARBA00022750"/>
    </source>
</evidence>
<dbReference type="SUPFAM" id="SSF56672">
    <property type="entry name" value="DNA/RNA polymerases"/>
    <property type="match status" value="1"/>
</dbReference>
<evidence type="ECO:0000256" key="1">
    <source>
        <dbReference type="ARBA" id="ARBA00022670"/>
    </source>
</evidence>
<dbReference type="PANTHER" id="PTHR42648">
    <property type="entry name" value="TRANSPOSASE, PUTATIVE-RELATED"/>
    <property type="match status" value="1"/>
</dbReference>
<dbReference type="InterPro" id="IPR057670">
    <property type="entry name" value="SH3_retrovirus"/>
</dbReference>
<comment type="caution">
    <text evidence="7">The sequence shown here is derived from an EMBL/GenBank/DDBJ whole genome shotgun (WGS) entry which is preliminary data.</text>
</comment>
<proteinExistence type="predicted"/>
<keyword evidence="8" id="KW-1185">Reference proteome</keyword>
<dbReference type="Pfam" id="PF22936">
    <property type="entry name" value="Pol_BBD"/>
    <property type="match status" value="1"/>
</dbReference>
<organism evidence="7 8">
    <name type="scientific">Phytophthora fragariaefolia</name>
    <dbReference type="NCBI Taxonomy" id="1490495"/>
    <lineage>
        <taxon>Eukaryota</taxon>
        <taxon>Sar</taxon>
        <taxon>Stramenopiles</taxon>
        <taxon>Oomycota</taxon>
        <taxon>Peronosporomycetes</taxon>
        <taxon>Peronosporales</taxon>
        <taxon>Peronosporaceae</taxon>
        <taxon>Phytophthora</taxon>
    </lineage>
</organism>
<feature type="compositionally biased region" description="Polar residues" evidence="5">
    <location>
        <begin position="590"/>
        <end position="610"/>
    </location>
</feature>
<dbReference type="InterPro" id="IPR013103">
    <property type="entry name" value="RVT_2"/>
</dbReference>
<dbReference type="Pfam" id="PF07727">
    <property type="entry name" value="RVT_2"/>
    <property type="match status" value="1"/>
</dbReference>
<protein>
    <submittedName>
        <fullName evidence="7">Unnamed protein product</fullName>
    </submittedName>
</protein>
<dbReference type="SUPFAM" id="SSF53098">
    <property type="entry name" value="Ribonuclease H-like"/>
    <property type="match status" value="1"/>
</dbReference>
<keyword evidence="1" id="KW-0645">Protease</keyword>
<dbReference type="GO" id="GO:0006508">
    <property type="term" value="P:proteolysis"/>
    <property type="evidence" value="ECO:0007669"/>
    <property type="project" value="UniProtKB-KW"/>
</dbReference>
<evidence type="ECO:0000256" key="5">
    <source>
        <dbReference type="SAM" id="MobiDB-lite"/>
    </source>
</evidence>
<sequence length="1203" mass="133663">MAEMAYRYRWTERAKRWWITQPNLWFVMEQMNAAFRVNISNQQAMRMFSDRKENSRTWNDHFLYLNALMGATNASPSLVLENVVKYADPDLKIAMMAKYDPTRPDLFKIKWALAVQEHGLGTRDWILDSGASRHMVNDKTMLRDVTECHDAEESFQPDGTKLEVTLKGKAVLNAIVDGVQAEITLRNVYYAPKLARNLMSYCLLLKMGCKVADHNDCVAVLKGNPARVVFYADIKSNVLVARVQCDRQRPVQQMKEVVMSAVVEENGQLTSRVVQKDTLVGFHERFGHLAFDTIERIAKDPASGIEITSHKRANCRVCAEGKQTRAQQPTKDTGEHAPVDRVGAVICSDFKGLVTPRDRRGNRYLVNFVDPKSNYCRVFLAKTKDQAAKYFEQFLTWFEKLFECKVRVLRTDGGAEYNNVDEFCKRSGVACQKSEARNQAANGKAERMHRSVMTIVRCMLFASELPLTFWGDAAEYAVYVLNRSPTRANEGRMSPLEMLSGRAPSLQDVVVFGSACAVFVDTSKKNLQKRSQRGVVIGKSDETKGYRVYLPESNKVVVTRHVKDIETLNPADSDRISQQLVLEELAEMANGSTSSGVVNATENVETNAPETANAEGETKPRRSQRVKKKSVRRREADGEDDGESEGALVSSAVHVEETHADDKEPANFAAARRCAESEKWRAAEREEIASLEANNTWKVVKVSPGTARLHSKWVYKKKRDGDGNIQRYKARLVACGNEQVFGIDYLFTFAAVIELPSGKAVLALARIWRVPARHGDVPNAYVKASTEEGLAICLYIPDGMEFTAGELAALGVEDVSELGLLLGRSLYGLKQAGRLWRKLLHKTLIQVGFRQCLSDSCVYVKADEGGITVVGTYVDDLLVTATSTPRVDSFFGDMAVLELKDLGPASMFLGMRISYDDERGYTVDQEHAITEMLITHGLENANCVRLPIAAGDPPCDDDEKLLPVKSAPDGKEPTVKGSQSLVGSLLWIARVTRPDISFAVHRASRKTHAPTVQDWKLAKRIARYLSGTRGLKLCLTDDVQDGAKEIVRLCCWSDADFAGDVRDRKSVSGVVVQVNGMTIDWECKKQTAVVLSTAEAEFVAASVGGQNVLGLHELFGEIGLTVKLPIKMMIDNQAALKQITSEASSGRAKHVDIKVKFLRDYAERGVVLPTYVGTADMLADLLTKALPGERVLQLREKIGLTGK</sequence>
<reference evidence="7" key="1">
    <citation type="submission" date="2023-04" db="EMBL/GenBank/DDBJ databases">
        <title>Phytophthora fragariaefolia NBRC 109709.</title>
        <authorList>
            <person name="Ichikawa N."/>
            <person name="Sato H."/>
            <person name="Tonouchi N."/>
        </authorList>
    </citation>
    <scope>NUCLEOTIDE SEQUENCE</scope>
    <source>
        <strain evidence="7">NBRC 109709</strain>
    </source>
</reference>
<accession>A0A9W6UD19</accession>
<dbReference type="InterPro" id="IPR012337">
    <property type="entry name" value="RNaseH-like_sf"/>
</dbReference>
<dbReference type="GO" id="GO:0015074">
    <property type="term" value="P:DNA integration"/>
    <property type="evidence" value="ECO:0007669"/>
    <property type="project" value="InterPro"/>
</dbReference>
<evidence type="ECO:0000256" key="4">
    <source>
        <dbReference type="ARBA" id="ARBA00022801"/>
    </source>
</evidence>
<dbReference type="GO" id="GO:0046872">
    <property type="term" value="F:metal ion binding"/>
    <property type="evidence" value="ECO:0007669"/>
    <property type="project" value="UniProtKB-KW"/>
</dbReference>
<name>A0A9W6UD19_9STRA</name>
<keyword evidence="4" id="KW-0378">Hydrolase</keyword>
<feature type="domain" description="Integrase catalytic" evidence="6">
    <location>
        <begin position="334"/>
        <end position="503"/>
    </location>
</feature>
<dbReference type="GO" id="GO:0004190">
    <property type="term" value="F:aspartic-type endopeptidase activity"/>
    <property type="evidence" value="ECO:0007669"/>
    <property type="project" value="UniProtKB-KW"/>
</dbReference>
<dbReference type="OrthoDB" id="119539at2759"/>
<dbReference type="InterPro" id="IPR039537">
    <property type="entry name" value="Retrotran_Ty1/copia-like"/>
</dbReference>
<evidence type="ECO:0000259" key="6">
    <source>
        <dbReference type="PROSITE" id="PS50994"/>
    </source>
</evidence>
<feature type="compositionally biased region" description="Basic residues" evidence="5">
    <location>
        <begin position="621"/>
        <end position="632"/>
    </location>
</feature>
<evidence type="ECO:0000313" key="7">
    <source>
        <dbReference type="EMBL" id="GMF29866.1"/>
    </source>
</evidence>
<dbReference type="PANTHER" id="PTHR42648:SF28">
    <property type="entry name" value="TRANSPOSON-ENCODED PROTEIN WITH RIBONUCLEASE H-LIKE AND RETROVIRUS ZINC FINGER-LIKE DOMAINS"/>
    <property type="match status" value="1"/>
</dbReference>
<dbReference type="Gene3D" id="3.30.420.10">
    <property type="entry name" value="Ribonuclease H-like superfamily/Ribonuclease H"/>
    <property type="match status" value="1"/>
</dbReference>
<dbReference type="GO" id="GO:0003676">
    <property type="term" value="F:nucleic acid binding"/>
    <property type="evidence" value="ECO:0007669"/>
    <property type="project" value="InterPro"/>
</dbReference>
<evidence type="ECO:0000313" key="8">
    <source>
        <dbReference type="Proteomes" id="UP001165121"/>
    </source>
</evidence>
<dbReference type="Proteomes" id="UP001165121">
    <property type="component" value="Unassembled WGS sequence"/>
</dbReference>
<gene>
    <name evidence="7" type="ORF">Pfra01_000649200</name>
</gene>
<dbReference type="Pfam" id="PF25597">
    <property type="entry name" value="SH3_retrovirus"/>
    <property type="match status" value="1"/>
</dbReference>
<dbReference type="InterPro" id="IPR054722">
    <property type="entry name" value="PolX-like_BBD"/>
</dbReference>
<dbReference type="PROSITE" id="PS50994">
    <property type="entry name" value="INTEGRASE"/>
    <property type="match status" value="1"/>
</dbReference>
<dbReference type="AlphaFoldDB" id="A0A9W6UD19"/>
<dbReference type="EMBL" id="BSXT01000550">
    <property type="protein sequence ID" value="GMF29866.1"/>
    <property type="molecule type" value="Genomic_DNA"/>
</dbReference>
<dbReference type="CDD" id="cd09272">
    <property type="entry name" value="RNase_HI_RT_Ty1"/>
    <property type="match status" value="1"/>
</dbReference>